<dbReference type="AlphaFoldDB" id="A0A5B7DT86"/>
<evidence type="ECO:0000313" key="2">
    <source>
        <dbReference type="EMBL" id="MPC24640.1"/>
    </source>
</evidence>
<accession>A0A5B7DT86</accession>
<organism evidence="2 3">
    <name type="scientific">Portunus trituberculatus</name>
    <name type="common">Swimming crab</name>
    <name type="synonym">Neptunus trituberculatus</name>
    <dbReference type="NCBI Taxonomy" id="210409"/>
    <lineage>
        <taxon>Eukaryota</taxon>
        <taxon>Metazoa</taxon>
        <taxon>Ecdysozoa</taxon>
        <taxon>Arthropoda</taxon>
        <taxon>Crustacea</taxon>
        <taxon>Multicrustacea</taxon>
        <taxon>Malacostraca</taxon>
        <taxon>Eumalacostraca</taxon>
        <taxon>Eucarida</taxon>
        <taxon>Decapoda</taxon>
        <taxon>Pleocyemata</taxon>
        <taxon>Brachyura</taxon>
        <taxon>Eubrachyura</taxon>
        <taxon>Portunoidea</taxon>
        <taxon>Portunidae</taxon>
        <taxon>Portuninae</taxon>
        <taxon>Portunus</taxon>
    </lineage>
</organism>
<dbReference type="Proteomes" id="UP000324222">
    <property type="component" value="Unassembled WGS sequence"/>
</dbReference>
<dbReference type="EMBL" id="VSRR010001354">
    <property type="protein sequence ID" value="MPC24640.1"/>
    <property type="molecule type" value="Genomic_DNA"/>
</dbReference>
<protein>
    <submittedName>
        <fullName evidence="2">Uncharacterized protein</fullName>
    </submittedName>
</protein>
<feature type="region of interest" description="Disordered" evidence="1">
    <location>
        <begin position="50"/>
        <end position="69"/>
    </location>
</feature>
<evidence type="ECO:0000256" key="1">
    <source>
        <dbReference type="SAM" id="MobiDB-lite"/>
    </source>
</evidence>
<proteinExistence type="predicted"/>
<comment type="caution">
    <text evidence="2">The sequence shown here is derived from an EMBL/GenBank/DDBJ whole genome shotgun (WGS) entry which is preliminary data.</text>
</comment>
<gene>
    <name evidence="2" type="ORF">E2C01_017727</name>
</gene>
<name>A0A5B7DT86_PORTR</name>
<keyword evidence="3" id="KW-1185">Reference proteome</keyword>
<reference evidence="2 3" key="1">
    <citation type="submission" date="2019-05" db="EMBL/GenBank/DDBJ databases">
        <title>Another draft genome of Portunus trituberculatus and its Hox gene families provides insights of decapod evolution.</title>
        <authorList>
            <person name="Jeong J.-H."/>
            <person name="Song I."/>
            <person name="Kim S."/>
            <person name="Choi T."/>
            <person name="Kim D."/>
            <person name="Ryu S."/>
            <person name="Kim W."/>
        </authorList>
    </citation>
    <scope>NUCLEOTIDE SEQUENCE [LARGE SCALE GENOMIC DNA]</scope>
    <source>
        <tissue evidence="2">Muscle</tissue>
    </source>
</reference>
<evidence type="ECO:0000313" key="3">
    <source>
        <dbReference type="Proteomes" id="UP000324222"/>
    </source>
</evidence>
<sequence>MSCDNKDILDIVRYHRVNERLDSRHLKRDHCAGDSPPTTVGDVNLRRDEISVPSAHPGYVTRSHGLGPG</sequence>